<keyword evidence="3" id="KW-1185">Reference proteome</keyword>
<proteinExistence type="predicted"/>
<evidence type="ECO:0000313" key="3">
    <source>
        <dbReference type="Proteomes" id="UP000663879"/>
    </source>
</evidence>
<dbReference type="Proteomes" id="UP000663879">
    <property type="component" value="Unassembled WGS sequence"/>
</dbReference>
<keyword evidence="1" id="KW-0812">Transmembrane</keyword>
<feature type="transmembrane region" description="Helical" evidence="1">
    <location>
        <begin position="344"/>
        <end position="362"/>
    </location>
</feature>
<dbReference type="AlphaFoldDB" id="A0A813VZ61"/>
<dbReference type="EMBL" id="CAJNOC010001270">
    <property type="protein sequence ID" value="CAF0850335.1"/>
    <property type="molecule type" value="Genomic_DNA"/>
</dbReference>
<evidence type="ECO:0008006" key="4">
    <source>
        <dbReference type="Google" id="ProtNLM"/>
    </source>
</evidence>
<accession>A0A813VZ61</accession>
<evidence type="ECO:0000256" key="1">
    <source>
        <dbReference type="SAM" id="Phobius"/>
    </source>
</evidence>
<dbReference type="Gene3D" id="1.20.120.1760">
    <property type="match status" value="1"/>
</dbReference>
<evidence type="ECO:0000313" key="2">
    <source>
        <dbReference type="EMBL" id="CAF0850335.1"/>
    </source>
</evidence>
<keyword evidence="1" id="KW-0472">Membrane</keyword>
<feature type="transmembrane region" description="Helical" evidence="1">
    <location>
        <begin position="374"/>
        <end position="395"/>
    </location>
</feature>
<sequence length="414" mass="48280">MIPSISLNNNLIVSSLNNNYKFVFFGLILIIYFAWMDIALFINLQRWSPQIQANTTQTIKYNYVDPFSVFKPLSVKLVMIDHVTHYVHDILARFIEDTLHFTTLFPWVTANFVSYAGLLSALIGSRLIISDNTMYCKLGAILFELRNLADSLDGVVYRSRKRREELLKQDQASIGVYQSNYGSYGYNVDVICDGLGGLFFCTAILIKFLKHLPSKAPSNILIRRPRSDNSNYKYDRLQNEEPPKYEMLQMEYTTDQASPTHQRSKSLEYSEVFAQTSSSDIQPTASRRHLTSFQVKLIVVSFGFRLLFTGLIWDHFVHKYHVLLMEFSDNPYVRRMQEQAFKSISMWLVMWFWRLGNACAILEHLSITTFFGKLWDYLVFTNYVGWVYLIVLSLFTQMHYTELYQSLNKYSALV</sequence>
<feature type="transmembrane region" description="Helical" evidence="1">
    <location>
        <begin position="20"/>
        <end position="42"/>
    </location>
</feature>
<dbReference type="InterPro" id="IPR043130">
    <property type="entry name" value="CDP-OH_PTrfase_TM_dom"/>
</dbReference>
<gene>
    <name evidence="2" type="ORF">OXX778_LOCUS8917</name>
</gene>
<protein>
    <recommendedName>
        <fullName evidence="4">Ceramide phosphoethanolamine synthase</fullName>
    </recommendedName>
</protein>
<keyword evidence="1" id="KW-1133">Transmembrane helix</keyword>
<name>A0A813VZ61_9BILA</name>
<dbReference type="OrthoDB" id="10253254at2759"/>
<feature type="transmembrane region" description="Helical" evidence="1">
    <location>
        <begin position="297"/>
        <end position="316"/>
    </location>
</feature>
<organism evidence="2 3">
    <name type="scientific">Brachionus calyciflorus</name>
    <dbReference type="NCBI Taxonomy" id="104777"/>
    <lineage>
        <taxon>Eukaryota</taxon>
        <taxon>Metazoa</taxon>
        <taxon>Spiralia</taxon>
        <taxon>Gnathifera</taxon>
        <taxon>Rotifera</taxon>
        <taxon>Eurotatoria</taxon>
        <taxon>Monogononta</taxon>
        <taxon>Pseudotrocha</taxon>
        <taxon>Ploima</taxon>
        <taxon>Brachionidae</taxon>
        <taxon>Brachionus</taxon>
    </lineage>
</organism>
<reference evidence="2" key="1">
    <citation type="submission" date="2021-02" db="EMBL/GenBank/DDBJ databases">
        <authorList>
            <person name="Nowell W R."/>
        </authorList>
    </citation>
    <scope>NUCLEOTIDE SEQUENCE</scope>
    <source>
        <strain evidence="2">Ploen Becks lab</strain>
    </source>
</reference>
<comment type="caution">
    <text evidence="2">The sequence shown here is derived from an EMBL/GenBank/DDBJ whole genome shotgun (WGS) entry which is preliminary data.</text>
</comment>